<keyword evidence="9 11" id="KW-0472">Membrane</keyword>
<dbReference type="GO" id="GO:0020037">
    <property type="term" value="F:heme binding"/>
    <property type="evidence" value="ECO:0007669"/>
    <property type="project" value="InterPro"/>
</dbReference>
<evidence type="ECO:0000256" key="6">
    <source>
        <dbReference type="ARBA" id="ARBA00022982"/>
    </source>
</evidence>
<keyword evidence="5 10" id="KW-0479">Metal-binding</keyword>
<evidence type="ECO:0000259" key="12">
    <source>
        <dbReference type="PROSITE" id="PS51003"/>
    </source>
</evidence>
<protein>
    <submittedName>
        <fullName evidence="14">Menaquinol-cytochrome C reductase</fullName>
    </submittedName>
</protein>
<evidence type="ECO:0000259" key="13">
    <source>
        <dbReference type="PROSITE" id="PS51007"/>
    </source>
</evidence>
<dbReference type="AlphaFoldDB" id="A0A3B0BII1"/>
<feature type="transmembrane region" description="Helical" evidence="11">
    <location>
        <begin position="142"/>
        <end position="166"/>
    </location>
</feature>
<keyword evidence="4 11" id="KW-0812">Transmembrane</keyword>
<evidence type="ECO:0000256" key="8">
    <source>
        <dbReference type="ARBA" id="ARBA00023004"/>
    </source>
</evidence>
<dbReference type="PANTHER" id="PTHR37823">
    <property type="entry name" value="CYTOCHROME C-553-LIKE"/>
    <property type="match status" value="1"/>
</dbReference>
<dbReference type="GO" id="GO:0016491">
    <property type="term" value="F:oxidoreductase activity"/>
    <property type="evidence" value="ECO:0007669"/>
    <property type="project" value="InterPro"/>
</dbReference>
<evidence type="ECO:0000256" key="5">
    <source>
        <dbReference type="ARBA" id="ARBA00022723"/>
    </source>
</evidence>
<dbReference type="Pfam" id="PF13442">
    <property type="entry name" value="Cytochrome_CBB3"/>
    <property type="match status" value="1"/>
</dbReference>
<evidence type="ECO:0000256" key="1">
    <source>
        <dbReference type="ARBA" id="ARBA00004141"/>
    </source>
</evidence>
<dbReference type="Gene3D" id="1.10.760.10">
    <property type="entry name" value="Cytochrome c-like domain"/>
    <property type="match status" value="1"/>
</dbReference>
<evidence type="ECO:0000256" key="11">
    <source>
        <dbReference type="SAM" id="Phobius"/>
    </source>
</evidence>
<reference evidence="14 15" key="1">
    <citation type="journal article" date="2007" name="Int. J. Syst. Evol. Microbiol.">
        <title>Paenibacillus ginsengarvi sp. nov., isolated from soil from ginseng cultivation.</title>
        <authorList>
            <person name="Yoon M.H."/>
            <person name="Ten L.N."/>
            <person name="Im W.T."/>
        </authorList>
    </citation>
    <scope>NUCLEOTIDE SEQUENCE [LARGE SCALE GENOMIC DNA]</scope>
    <source>
        <strain evidence="14 15">KCTC 13059</strain>
    </source>
</reference>
<evidence type="ECO:0000256" key="9">
    <source>
        <dbReference type="ARBA" id="ARBA00023136"/>
    </source>
</evidence>
<dbReference type="GO" id="GO:0009055">
    <property type="term" value="F:electron transfer activity"/>
    <property type="evidence" value="ECO:0007669"/>
    <property type="project" value="InterPro"/>
</dbReference>
<keyword evidence="2" id="KW-0813">Transport</keyword>
<keyword evidence="15" id="KW-1185">Reference proteome</keyword>
<dbReference type="InterPro" id="IPR036909">
    <property type="entry name" value="Cyt_c-like_dom_sf"/>
</dbReference>
<dbReference type="Gene3D" id="1.20.810.10">
    <property type="entry name" value="Cytochrome Bc1 Complex, Chain C"/>
    <property type="match status" value="1"/>
</dbReference>
<dbReference type="InterPro" id="IPR009056">
    <property type="entry name" value="Cyt_c-like_dom"/>
</dbReference>
<dbReference type="InterPro" id="IPR051811">
    <property type="entry name" value="Cytochrome_c550/c551-like"/>
</dbReference>
<name>A0A3B0BII1_9BACL</name>
<gene>
    <name evidence="14" type="ORF">D7M11_28660</name>
</gene>
<comment type="subcellular location">
    <subcellularLocation>
        <location evidence="1">Membrane</location>
        <topology evidence="1">Multi-pass membrane protein</topology>
    </subcellularLocation>
</comment>
<evidence type="ECO:0000256" key="3">
    <source>
        <dbReference type="ARBA" id="ARBA00022617"/>
    </source>
</evidence>
<evidence type="ECO:0000256" key="10">
    <source>
        <dbReference type="PROSITE-ProRule" id="PRU00433"/>
    </source>
</evidence>
<dbReference type="GO" id="GO:0016020">
    <property type="term" value="C:membrane"/>
    <property type="evidence" value="ECO:0007669"/>
    <property type="project" value="UniProtKB-SubCell"/>
</dbReference>
<dbReference type="PROSITE" id="PS51007">
    <property type="entry name" value="CYTC"/>
    <property type="match status" value="1"/>
</dbReference>
<evidence type="ECO:0000313" key="15">
    <source>
        <dbReference type="Proteomes" id="UP000282311"/>
    </source>
</evidence>
<dbReference type="InterPro" id="IPR027387">
    <property type="entry name" value="Cytb/b6-like_sf"/>
</dbReference>
<comment type="caution">
    <text evidence="14">The sequence shown here is derived from an EMBL/GenBank/DDBJ whole genome shotgun (WGS) entry which is preliminary data.</text>
</comment>
<dbReference type="PANTHER" id="PTHR37823:SF4">
    <property type="entry name" value="MENAQUINOL-CYTOCHROME C REDUCTASE CYTOCHROME B_C SUBUNIT"/>
    <property type="match status" value="1"/>
</dbReference>
<proteinExistence type="predicted"/>
<keyword evidence="6" id="KW-0249">Electron transport</keyword>
<keyword evidence="7 11" id="KW-1133">Transmembrane helix</keyword>
<dbReference type="PROSITE" id="PS51003">
    <property type="entry name" value="CYTB_CTER"/>
    <property type="match status" value="1"/>
</dbReference>
<dbReference type="OrthoDB" id="2380469at2"/>
<dbReference type="SUPFAM" id="SSF46626">
    <property type="entry name" value="Cytochrome c"/>
    <property type="match status" value="1"/>
</dbReference>
<evidence type="ECO:0000256" key="7">
    <source>
        <dbReference type="ARBA" id="ARBA00022989"/>
    </source>
</evidence>
<dbReference type="Proteomes" id="UP000282311">
    <property type="component" value="Unassembled WGS sequence"/>
</dbReference>
<evidence type="ECO:0000256" key="4">
    <source>
        <dbReference type="ARBA" id="ARBA00022692"/>
    </source>
</evidence>
<dbReference type="RefSeq" id="WP_120750700.1">
    <property type="nucleotide sequence ID" value="NZ_RBAH01000027.1"/>
</dbReference>
<feature type="domain" description="Cytochrome c" evidence="13">
    <location>
        <begin position="211"/>
        <end position="294"/>
    </location>
</feature>
<keyword evidence="3 10" id="KW-0349">Heme</keyword>
<evidence type="ECO:0000313" key="14">
    <source>
        <dbReference type="EMBL" id="RKN72451.1"/>
    </source>
</evidence>
<organism evidence="14 15">
    <name type="scientific">Paenibacillus ginsengarvi</name>
    <dbReference type="NCBI Taxonomy" id="400777"/>
    <lineage>
        <taxon>Bacteria</taxon>
        <taxon>Bacillati</taxon>
        <taxon>Bacillota</taxon>
        <taxon>Bacilli</taxon>
        <taxon>Bacillales</taxon>
        <taxon>Paenibacillaceae</taxon>
        <taxon>Paenibacillus</taxon>
    </lineage>
</organism>
<sequence length="296" mass="32383">MAHGHKSNEKVVYVGDSRVRKGGGLQVPPDYSAFPGKSEVFIPNFLLKEWMVGCVALVGVLVLVMQEAAPLGYPADPTNTAIIPMPDWYFLFLYQFLKYPYVSGSALKIFIGSIIIPGIAFGGLLLAPFLDTGKERRFYRRPMASAFMFVTLIACIHLTVVSWMHYEKELTDKNIVPEHIKREEEMKEAKKAGNTSGSGGAKKPAAAAIVAEDDPGYQAYQKATCVSCHAKDLKGSPAAPTLRGIGDKHTKDEIMNIIKNGQAPGMSAQYDANIQKGLSAADIDKMAEWLAKQKKQ</sequence>
<feature type="transmembrane region" description="Helical" evidence="11">
    <location>
        <begin position="50"/>
        <end position="69"/>
    </location>
</feature>
<accession>A0A3B0BII1</accession>
<dbReference type="InterPro" id="IPR036150">
    <property type="entry name" value="Cyt_b/b6_C_sf"/>
</dbReference>
<keyword evidence="8 10" id="KW-0408">Iron</keyword>
<feature type="domain" description="Cytochrome b/b6 C-terminal region profile" evidence="12">
    <location>
        <begin position="31"/>
        <end position="161"/>
    </location>
</feature>
<dbReference type="InterPro" id="IPR005798">
    <property type="entry name" value="Cyt_b/b6_C"/>
</dbReference>
<feature type="transmembrane region" description="Helical" evidence="11">
    <location>
        <begin position="109"/>
        <end position="130"/>
    </location>
</feature>
<dbReference type="EMBL" id="RBAH01000027">
    <property type="protein sequence ID" value="RKN72451.1"/>
    <property type="molecule type" value="Genomic_DNA"/>
</dbReference>
<dbReference type="GO" id="GO:0046872">
    <property type="term" value="F:metal ion binding"/>
    <property type="evidence" value="ECO:0007669"/>
    <property type="project" value="UniProtKB-KW"/>
</dbReference>
<evidence type="ECO:0000256" key="2">
    <source>
        <dbReference type="ARBA" id="ARBA00022448"/>
    </source>
</evidence>
<dbReference type="SUPFAM" id="SSF81648">
    <property type="entry name" value="a domain/subunit of cytochrome bc1 complex (Ubiquinol-cytochrome c reductase)"/>
    <property type="match status" value="1"/>
</dbReference>
<dbReference type="Pfam" id="PF00032">
    <property type="entry name" value="Cytochrom_B_C"/>
    <property type="match status" value="1"/>
</dbReference>